<sequence>MGLRRKDEADEHTIMMALKTFHPPRGAKNTRQAVARRPCPGRARERPAALPRLAPPEARVASSPHRLRLSGRSGGGGARGEEQEGAEWVPIRGGTPTRRLRTRRSHALRDLGAHLLHELQCGLVLLLLHVALNVL</sequence>
<dbReference type="Proteomes" id="UP001189429">
    <property type="component" value="Unassembled WGS sequence"/>
</dbReference>
<protein>
    <submittedName>
        <fullName evidence="2">Uncharacterized protein</fullName>
    </submittedName>
</protein>
<feature type="compositionally biased region" description="Low complexity" evidence="1">
    <location>
        <begin position="48"/>
        <end position="59"/>
    </location>
</feature>
<dbReference type="EMBL" id="CAUYUJ010020227">
    <property type="protein sequence ID" value="CAK0896709.1"/>
    <property type="molecule type" value="Genomic_DNA"/>
</dbReference>
<evidence type="ECO:0000256" key="1">
    <source>
        <dbReference type="SAM" id="MobiDB-lite"/>
    </source>
</evidence>
<keyword evidence="3" id="KW-1185">Reference proteome</keyword>
<evidence type="ECO:0000313" key="2">
    <source>
        <dbReference type="EMBL" id="CAK0896709.1"/>
    </source>
</evidence>
<proteinExistence type="predicted"/>
<feature type="region of interest" description="Disordered" evidence="1">
    <location>
        <begin position="19"/>
        <end position="97"/>
    </location>
</feature>
<evidence type="ECO:0000313" key="3">
    <source>
        <dbReference type="Proteomes" id="UP001189429"/>
    </source>
</evidence>
<reference evidence="2" key="1">
    <citation type="submission" date="2023-10" db="EMBL/GenBank/DDBJ databases">
        <authorList>
            <person name="Chen Y."/>
            <person name="Shah S."/>
            <person name="Dougan E. K."/>
            <person name="Thang M."/>
            <person name="Chan C."/>
        </authorList>
    </citation>
    <scope>NUCLEOTIDE SEQUENCE [LARGE SCALE GENOMIC DNA]</scope>
</reference>
<accession>A0ABN9XAZ7</accession>
<organism evidence="2 3">
    <name type="scientific">Prorocentrum cordatum</name>
    <dbReference type="NCBI Taxonomy" id="2364126"/>
    <lineage>
        <taxon>Eukaryota</taxon>
        <taxon>Sar</taxon>
        <taxon>Alveolata</taxon>
        <taxon>Dinophyceae</taxon>
        <taxon>Prorocentrales</taxon>
        <taxon>Prorocentraceae</taxon>
        <taxon>Prorocentrum</taxon>
    </lineage>
</organism>
<name>A0ABN9XAZ7_9DINO</name>
<comment type="caution">
    <text evidence="2">The sequence shown here is derived from an EMBL/GenBank/DDBJ whole genome shotgun (WGS) entry which is preliminary data.</text>
</comment>
<gene>
    <name evidence="2" type="ORF">PCOR1329_LOCUS75093</name>
</gene>